<feature type="region of interest" description="Disordered" evidence="2">
    <location>
        <begin position="247"/>
        <end position="268"/>
    </location>
</feature>
<keyword evidence="4" id="KW-0378">Hydrolase</keyword>
<protein>
    <submittedName>
        <fullName evidence="4">XRN 5'-3' exonuclease N-terminus-domain-containing protein</fullName>
    </submittedName>
</protein>
<dbReference type="CDD" id="cd18673">
    <property type="entry name" value="PIN_XRN1-2-like"/>
    <property type="match status" value="1"/>
</dbReference>
<organism evidence="4 5">
    <name type="scientific">Dunaliella salina</name>
    <name type="common">Green alga</name>
    <name type="synonym">Protococcus salinus</name>
    <dbReference type="NCBI Taxonomy" id="3046"/>
    <lineage>
        <taxon>Eukaryota</taxon>
        <taxon>Viridiplantae</taxon>
        <taxon>Chlorophyta</taxon>
        <taxon>core chlorophytes</taxon>
        <taxon>Chlorophyceae</taxon>
        <taxon>CS clade</taxon>
        <taxon>Chlamydomonadales</taxon>
        <taxon>Dunaliellaceae</taxon>
        <taxon>Dunaliella</taxon>
    </lineage>
</organism>
<gene>
    <name evidence="4" type="ORF">DUNSADRAFT_1442</name>
</gene>
<evidence type="ECO:0000313" key="4">
    <source>
        <dbReference type="EMBL" id="KAF5827040.1"/>
    </source>
</evidence>
<dbReference type="PANTHER" id="PTHR12341:SF7">
    <property type="entry name" value="5'-3' EXORIBONUCLEASE 1"/>
    <property type="match status" value="1"/>
</dbReference>
<dbReference type="InterPro" id="IPR027073">
    <property type="entry name" value="5_3_exoribonuclease"/>
</dbReference>
<feature type="compositionally biased region" description="Polar residues" evidence="2">
    <location>
        <begin position="461"/>
        <end position="473"/>
    </location>
</feature>
<feature type="region of interest" description="Disordered" evidence="2">
    <location>
        <begin position="461"/>
        <end position="523"/>
    </location>
</feature>
<proteinExistence type="inferred from homology"/>
<reference evidence="4" key="1">
    <citation type="submission" date="2017-08" db="EMBL/GenBank/DDBJ databases">
        <authorList>
            <person name="Polle J.E."/>
            <person name="Barry K."/>
            <person name="Cushman J."/>
            <person name="Schmutz J."/>
            <person name="Tran D."/>
            <person name="Hathwaick L.T."/>
            <person name="Yim W.C."/>
            <person name="Jenkins J."/>
            <person name="Mckie-Krisberg Z.M."/>
            <person name="Prochnik S."/>
            <person name="Lindquist E."/>
            <person name="Dockter R.B."/>
            <person name="Adam C."/>
            <person name="Molina H."/>
            <person name="Bunkerborg J."/>
            <person name="Jin E."/>
            <person name="Buchheim M."/>
            <person name="Magnuson J."/>
        </authorList>
    </citation>
    <scope>NUCLEOTIDE SEQUENCE</scope>
    <source>
        <strain evidence="4">CCAP 19/18</strain>
    </source>
</reference>
<keyword evidence="4" id="KW-0540">Nuclease</keyword>
<comment type="caution">
    <text evidence="4">The sequence shown here is derived from an EMBL/GenBank/DDBJ whole genome shotgun (WGS) entry which is preliminary data.</text>
</comment>
<dbReference type="InterPro" id="IPR004859">
    <property type="entry name" value="Xrn1_N"/>
</dbReference>
<comment type="similarity">
    <text evidence="1">Belongs to the 5'-3' exonuclease family.</text>
</comment>
<dbReference type="Proteomes" id="UP000815325">
    <property type="component" value="Unassembled WGS sequence"/>
</dbReference>
<keyword evidence="4" id="KW-0269">Exonuclease</keyword>
<feature type="domain" description="Xrn1 N-terminal" evidence="3">
    <location>
        <begin position="1"/>
        <end position="244"/>
    </location>
</feature>
<accession>A0ABQ7FXF8</accession>
<feature type="compositionally biased region" description="Low complexity" evidence="2">
    <location>
        <begin position="410"/>
        <end position="424"/>
    </location>
</feature>
<feature type="compositionally biased region" description="Polar residues" evidence="2">
    <location>
        <begin position="394"/>
        <end position="405"/>
    </location>
</feature>
<dbReference type="PANTHER" id="PTHR12341">
    <property type="entry name" value="5'-&gt;3' EXORIBONUCLEASE"/>
    <property type="match status" value="1"/>
</dbReference>
<keyword evidence="5" id="KW-1185">Reference proteome</keyword>
<sequence>MGVPGLFAWLRKRYPEISSPLIKKKDGTYTGIRGKVDNLYIDTNHIIHACAHGSVAKGRDRLTEQQVFARMEAYLEALLEATQPQKLVFCAVDGVAPQAKQAQQRTRRFLSAYVAEVTDETEKEIRREMLSETGGSVEVPHISRFDSNQITPGTVFMAAVADFLAKWFRAKVARDPRFANLVVMVSDASEPAEGEHKIMRFIRAARLDPAYNPHTRHCIYGQDADLLLLGLLSHEPNFVVLREDMAAKSPPPLKPSNQGGTKPLGEGKQTKLDLANTTARAIPAGTSATTDTASAVGPGASGGLEGVAGSSTNPAAGVATNAAGAAGAGSGPKPELHGSNLQGVVPCFEQVDIGVLRDCIHWEFEEFLGSPDGCSIDELLLGGEATFRFGIPTNSHAQTATSTPSRKQKQQQQQQHQQQADTSAAANFAADLPHREWYPPEAYFLDSKGCRRMCLPLVQGQETQQPHSHTGTDSCVEAEAGGRSTGGHPSQQQQQQQQQEGPSATSSIGAARPSAASQELPAAASPTFAGVSIFYVATGNKGNKGRSSGQL</sequence>
<dbReference type="GO" id="GO:0004527">
    <property type="term" value="F:exonuclease activity"/>
    <property type="evidence" value="ECO:0007669"/>
    <property type="project" value="UniProtKB-KW"/>
</dbReference>
<evidence type="ECO:0000256" key="1">
    <source>
        <dbReference type="ARBA" id="ARBA00038299"/>
    </source>
</evidence>
<dbReference type="Gene3D" id="3.40.50.12390">
    <property type="match status" value="2"/>
</dbReference>
<evidence type="ECO:0000313" key="5">
    <source>
        <dbReference type="Proteomes" id="UP000815325"/>
    </source>
</evidence>
<dbReference type="EMBL" id="MU070613">
    <property type="protein sequence ID" value="KAF5827040.1"/>
    <property type="molecule type" value="Genomic_DNA"/>
</dbReference>
<feature type="region of interest" description="Disordered" evidence="2">
    <location>
        <begin position="394"/>
        <end position="424"/>
    </location>
</feature>
<dbReference type="Pfam" id="PF03159">
    <property type="entry name" value="XRN_N"/>
    <property type="match status" value="1"/>
</dbReference>
<name>A0ABQ7FXF8_DUNSA</name>
<evidence type="ECO:0000256" key="2">
    <source>
        <dbReference type="SAM" id="MobiDB-lite"/>
    </source>
</evidence>
<evidence type="ECO:0000259" key="3">
    <source>
        <dbReference type="Pfam" id="PF03159"/>
    </source>
</evidence>